<reference evidence="9" key="1">
    <citation type="submission" date="2018-06" db="EMBL/GenBank/DDBJ databases">
        <authorList>
            <person name="Zhirakovskaya E."/>
        </authorList>
    </citation>
    <scope>NUCLEOTIDE SEQUENCE</scope>
</reference>
<dbReference type="EMBL" id="UOEN01000487">
    <property type="protein sequence ID" value="VAW19613.1"/>
    <property type="molecule type" value="Genomic_DNA"/>
</dbReference>
<proteinExistence type="predicted"/>
<keyword evidence="4 9" id="KW-0808">Transferase</keyword>
<comment type="catalytic activity">
    <reaction evidence="7">
        <text>[ThiS sulfur-carrier protein]-C-terminal-Gly-aminoethanethioate + 2-iminoacetate + 1-deoxy-D-xylulose 5-phosphate = [ThiS sulfur-carrier protein]-C-terminal Gly-Gly + 2-[(2R,5Z)-2-carboxy-4-methylthiazol-5(2H)-ylidene]ethyl phosphate + 2 H2O + H(+)</text>
        <dbReference type="Rhea" id="RHEA:26297"/>
        <dbReference type="Rhea" id="RHEA-COMP:12909"/>
        <dbReference type="Rhea" id="RHEA-COMP:19908"/>
        <dbReference type="ChEBI" id="CHEBI:15377"/>
        <dbReference type="ChEBI" id="CHEBI:15378"/>
        <dbReference type="ChEBI" id="CHEBI:57792"/>
        <dbReference type="ChEBI" id="CHEBI:62899"/>
        <dbReference type="ChEBI" id="CHEBI:77846"/>
        <dbReference type="ChEBI" id="CHEBI:90778"/>
        <dbReference type="ChEBI" id="CHEBI:232372"/>
        <dbReference type="EC" id="2.8.1.10"/>
    </reaction>
</comment>
<accession>A0A3B0TTU0</accession>
<evidence type="ECO:0000256" key="1">
    <source>
        <dbReference type="ARBA" id="ARBA00002834"/>
    </source>
</evidence>
<evidence type="ECO:0000256" key="7">
    <source>
        <dbReference type="ARBA" id="ARBA00049897"/>
    </source>
</evidence>
<keyword evidence="5" id="KW-0784">Thiamine biosynthesis</keyword>
<evidence type="ECO:0000256" key="5">
    <source>
        <dbReference type="ARBA" id="ARBA00022977"/>
    </source>
</evidence>
<comment type="pathway">
    <text evidence="2">Cofactor biosynthesis; thiamine diphosphate biosynthesis.</text>
</comment>
<organism evidence="9">
    <name type="scientific">hydrothermal vent metagenome</name>
    <dbReference type="NCBI Taxonomy" id="652676"/>
    <lineage>
        <taxon>unclassified sequences</taxon>
        <taxon>metagenomes</taxon>
        <taxon>ecological metagenomes</taxon>
    </lineage>
</organism>
<dbReference type="PANTHER" id="PTHR34266:SF2">
    <property type="entry name" value="THIAZOLE SYNTHASE"/>
    <property type="match status" value="1"/>
</dbReference>
<sequence>MSSTQEIKQIPLKIKNPDTLTIAGKTFANRFMLGTGKFKNKQDLADSISASQSQIVTVALRRIDIERHEENILEYIPKNITLLTNTSGARNAKEAVRIARLAKESG</sequence>
<protein>
    <recommendedName>
        <fullName evidence="3">thiazole synthase</fullName>
        <ecNumber evidence="3">2.8.1.10</ecNumber>
    </recommendedName>
</protein>
<dbReference type="InterPro" id="IPR033983">
    <property type="entry name" value="Thiazole_synthase_ThiG"/>
</dbReference>
<feature type="non-terminal residue" evidence="9">
    <location>
        <position position="106"/>
    </location>
</feature>
<evidence type="ECO:0000256" key="3">
    <source>
        <dbReference type="ARBA" id="ARBA00011960"/>
    </source>
</evidence>
<dbReference type="InterPro" id="IPR008867">
    <property type="entry name" value="ThiG"/>
</dbReference>
<dbReference type="AlphaFoldDB" id="A0A3B0TTU0"/>
<feature type="domain" description="Thiazole synthase ThiG" evidence="8">
    <location>
        <begin position="21"/>
        <end position="105"/>
    </location>
</feature>
<dbReference type="Gene3D" id="3.20.20.70">
    <property type="entry name" value="Aldolase class I"/>
    <property type="match status" value="1"/>
</dbReference>
<keyword evidence="6" id="KW-0704">Schiff base</keyword>
<evidence type="ECO:0000256" key="4">
    <source>
        <dbReference type="ARBA" id="ARBA00022679"/>
    </source>
</evidence>
<evidence type="ECO:0000256" key="2">
    <source>
        <dbReference type="ARBA" id="ARBA00004948"/>
    </source>
</evidence>
<gene>
    <name evidence="9" type="ORF">MNBD_BACTEROID05-144</name>
</gene>
<comment type="function">
    <text evidence="1">Catalyzes the rearrangement of 1-deoxy-D-xylulose 5-phosphate (DXP) to produce the thiazole phosphate moiety of thiamine. Sulfur is provided by the thiocarboxylate moiety of the carrier protein ThiS. In vitro, sulfur can be provided by H(2)S.</text>
</comment>
<dbReference type="PANTHER" id="PTHR34266">
    <property type="entry name" value="THIAZOLE SYNTHASE"/>
    <property type="match status" value="1"/>
</dbReference>
<dbReference type="EC" id="2.8.1.10" evidence="3"/>
<evidence type="ECO:0000256" key="6">
    <source>
        <dbReference type="ARBA" id="ARBA00023270"/>
    </source>
</evidence>
<evidence type="ECO:0000313" key="9">
    <source>
        <dbReference type="EMBL" id="VAW19613.1"/>
    </source>
</evidence>
<dbReference type="GO" id="GO:1990107">
    <property type="term" value="F:thiazole synthase activity"/>
    <property type="evidence" value="ECO:0007669"/>
    <property type="project" value="UniProtKB-EC"/>
</dbReference>
<dbReference type="Pfam" id="PF05690">
    <property type="entry name" value="ThiG"/>
    <property type="match status" value="1"/>
</dbReference>
<dbReference type="InterPro" id="IPR013785">
    <property type="entry name" value="Aldolase_TIM"/>
</dbReference>
<evidence type="ECO:0000259" key="8">
    <source>
        <dbReference type="Pfam" id="PF05690"/>
    </source>
</evidence>
<name>A0A3B0TTU0_9ZZZZ</name>
<dbReference type="SUPFAM" id="SSF110399">
    <property type="entry name" value="ThiG-like"/>
    <property type="match status" value="1"/>
</dbReference>